<dbReference type="SUPFAM" id="SSF57850">
    <property type="entry name" value="RING/U-box"/>
    <property type="match status" value="1"/>
</dbReference>
<proteinExistence type="predicted"/>
<dbReference type="OMA" id="HDTGASM"/>
<reference evidence="7 8" key="1">
    <citation type="submission" date="2020-04" db="EMBL/GenBank/DDBJ databases">
        <title>Plant Genome Project.</title>
        <authorList>
            <person name="Zhang R.-G."/>
        </authorList>
    </citation>
    <scope>NUCLEOTIDE SEQUENCE [LARGE SCALE GENOMIC DNA]</scope>
    <source>
        <strain evidence="7">YNK0</strain>
        <tissue evidence="7">Leaf</tissue>
    </source>
</reference>
<feature type="domain" description="RING-CH-type" evidence="6">
    <location>
        <begin position="103"/>
        <end position="168"/>
    </location>
</feature>
<evidence type="ECO:0000256" key="2">
    <source>
        <dbReference type="ARBA" id="ARBA00022771"/>
    </source>
</evidence>
<accession>A0A835A472</accession>
<dbReference type="Gene3D" id="3.30.40.10">
    <property type="entry name" value="Zinc/RING finger domain, C3HC4 (zinc finger)"/>
    <property type="match status" value="1"/>
</dbReference>
<dbReference type="Pfam" id="PF12906">
    <property type="entry name" value="RINGv"/>
    <property type="match status" value="1"/>
</dbReference>
<feature type="region of interest" description="Disordered" evidence="4">
    <location>
        <begin position="1"/>
        <end position="34"/>
    </location>
</feature>
<sequence length="228" mass="25292">MDHEINDQQKTGENSSNPVDPVQKGTSESSANSVDRVELETIIVIGSVETEIGSGENGDPKAKANELETSKVSVERRKVIVSEPEKHTCVIDIKPSGGALSSENLDGEKVCRICHLSSDRPSETSNLIQLGCGCKDELGIAHRHCAEAWFRLKGNRLCEICGETAKNITGIEDNRFMEEWNERRMAVNYTHSAERGGGCWRGQPFCNFLMGCLVIAFVLPWFFRVNMF</sequence>
<keyword evidence="8" id="KW-1185">Reference proteome</keyword>
<dbReference type="InterPro" id="IPR013083">
    <property type="entry name" value="Znf_RING/FYVE/PHD"/>
</dbReference>
<evidence type="ECO:0000256" key="1">
    <source>
        <dbReference type="ARBA" id="ARBA00022723"/>
    </source>
</evidence>
<feature type="transmembrane region" description="Helical" evidence="5">
    <location>
        <begin position="205"/>
        <end position="223"/>
    </location>
</feature>
<comment type="caution">
    <text evidence="7">The sequence shown here is derived from an EMBL/GenBank/DDBJ whole genome shotgun (WGS) entry which is preliminary data.</text>
</comment>
<evidence type="ECO:0000259" key="6">
    <source>
        <dbReference type="PROSITE" id="PS51292"/>
    </source>
</evidence>
<feature type="compositionally biased region" description="Polar residues" evidence="4">
    <location>
        <begin position="8"/>
        <end position="33"/>
    </location>
</feature>
<gene>
    <name evidence="7" type="ORF">HHK36_001715</name>
</gene>
<keyword evidence="5" id="KW-1133">Transmembrane helix</keyword>
<keyword evidence="5" id="KW-0812">Transmembrane</keyword>
<dbReference type="GO" id="GO:0008270">
    <property type="term" value="F:zinc ion binding"/>
    <property type="evidence" value="ECO:0007669"/>
    <property type="project" value="UniProtKB-KW"/>
</dbReference>
<keyword evidence="1" id="KW-0479">Metal-binding</keyword>
<dbReference type="PANTHER" id="PTHR46214:SF8">
    <property type="entry name" value="RING_FYVE_PHD ZINC FINGER SUPERFAMILY PROTEIN"/>
    <property type="match status" value="1"/>
</dbReference>
<keyword evidence="3" id="KW-0862">Zinc</keyword>
<dbReference type="PROSITE" id="PS51292">
    <property type="entry name" value="ZF_RING_CH"/>
    <property type="match status" value="1"/>
</dbReference>
<evidence type="ECO:0000256" key="5">
    <source>
        <dbReference type="SAM" id="Phobius"/>
    </source>
</evidence>
<evidence type="ECO:0000256" key="3">
    <source>
        <dbReference type="ARBA" id="ARBA00022833"/>
    </source>
</evidence>
<evidence type="ECO:0000313" key="8">
    <source>
        <dbReference type="Proteomes" id="UP000655225"/>
    </source>
</evidence>
<keyword evidence="5" id="KW-0472">Membrane</keyword>
<protein>
    <recommendedName>
        <fullName evidence="6">RING-CH-type domain-containing protein</fullName>
    </recommendedName>
</protein>
<evidence type="ECO:0000313" key="7">
    <source>
        <dbReference type="EMBL" id="KAF8413722.1"/>
    </source>
</evidence>
<dbReference type="OrthoDB" id="1734943at2759"/>
<dbReference type="AlphaFoldDB" id="A0A835A472"/>
<dbReference type="Proteomes" id="UP000655225">
    <property type="component" value="Unassembled WGS sequence"/>
</dbReference>
<dbReference type="EMBL" id="JABCRI010000001">
    <property type="protein sequence ID" value="KAF8413722.1"/>
    <property type="molecule type" value="Genomic_DNA"/>
</dbReference>
<name>A0A835A472_TETSI</name>
<dbReference type="PANTHER" id="PTHR46214">
    <property type="entry name" value="ZINC FINGER, RING-CH-TYPE"/>
    <property type="match status" value="1"/>
</dbReference>
<organism evidence="7 8">
    <name type="scientific">Tetracentron sinense</name>
    <name type="common">Spur-leaf</name>
    <dbReference type="NCBI Taxonomy" id="13715"/>
    <lineage>
        <taxon>Eukaryota</taxon>
        <taxon>Viridiplantae</taxon>
        <taxon>Streptophyta</taxon>
        <taxon>Embryophyta</taxon>
        <taxon>Tracheophyta</taxon>
        <taxon>Spermatophyta</taxon>
        <taxon>Magnoliopsida</taxon>
        <taxon>Trochodendrales</taxon>
        <taxon>Trochodendraceae</taxon>
        <taxon>Tetracentron</taxon>
    </lineage>
</organism>
<evidence type="ECO:0000256" key="4">
    <source>
        <dbReference type="SAM" id="MobiDB-lite"/>
    </source>
</evidence>
<keyword evidence="2" id="KW-0863">Zinc-finger</keyword>
<dbReference type="InterPro" id="IPR011016">
    <property type="entry name" value="Znf_RING-CH"/>
</dbReference>
<dbReference type="SMART" id="SM00744">
    <property type="entry name" value="RINGv"/>
    <property type="match status" value="1"/>
</dbReference>